<protein>
    <recommendedName>
        <fullName evidence="5">Zn(2)-C6 fungal-type domain-containing protein</fullName>
    </recommendedName>
</protein>
<gene>
    <name evidence="6" type="ORF">K431DRAFT_232806</name>
</gene>
<dbReference type="InterPro" id="IPR036864">
    <property type="entry name" value="Zn2-C6_fun-type_DNA-bd_sf"/>
</dbReference>
<evidence type="ECO:0000259" key="5">
    <source>
        <dbReference type="PROSITE" id="PS50048"/>
    </source>
</evidence>
<dbReference type="InterPro" id="IPR001138">
    <property type="entry name" value="Zn2Cys6_DnaBD"/>
</dbReference>
<dbReference type="GO" id="GO:0000981">
    <property type="term" value="F:DNA-binding transcription factor activity, RNA polymerase II-specific"/>
    <property type="evidence" value="ECO:0007669"/>
    <property type="project" value="InterPro"/>
</dbReference>
<evidence type="ECO:0000313" key="7">
    <source>
        <dbReference type="Proteomes" id="UP000799441"/>
    </source>
</evidence>
<feature type="domain" description="Zn(2)-C6 fungal-type" evidence="5">
    <location>
        <begin position="15"/>
        <end position="44"/>
    </location>
</feature>
<dbReference type="SMART" id="SM00066">
    <property type="entry name" value="GAL4"/>
    <property type="match status" value="1"/>
</dbReference>
<dbReference type="GO" id="GO:0003677">
    <property type="term" value="F:DNA binding"/>
    <property type="evidence" value="ECO:0007669"/>
    <property type="project" value="InterPro"/>
</dbReference>
<evidence type="ECO:0000256" key="1">
    <source>
        <dbReference type="ARBA" id="ARBA00004123"/>
    </source>
</evidence>
<dbReference type="EMBL" id="MU003841">
    <property type="protein sequence ID" value="KAF2717586.1"/>
    <property type="molecule type" value="Genomic_DNA"/>
</dbReference>
<comment type="subcellular location">
    <subcellularLocation>
        <location evidence="1">Nucleus</location>
    </subcellularLocation>
</comment>
<dbReference type="GO" id="GO:0008270">
    <property type="term" value="F:zinc ion binding"/>
    <property type="evidence" value="ECO:0007669"/>
    <property type="project" value="InterPro"/>
</dbReference>
<dbReference type="CDD" id="cd12148">
    <property type="entry name" value="fungal_TF_MHR"/>
    <property type="match status" value="1"/>
</dbReference>
<sequence length="694" mass="78745">MPPDRSHKPRQEPVSCQLCRSRKLKCSRQQPCSNCEARGVLCIFHGSQPPPNHQPRRKQANDNAAPDFASENASIKARLARLEAIVLDGKRAAYLSSSSSTNGVSPNASPDTFRGPQSSPKPYHLSPYQDDTRFLEYTGTQEQLLYPQLDCQFKARISPLSEIAKLTRQKHDTLMRHMPEREVTLDFYESYVQNLDVVQHVIHPSTVRTMINNTYLSLTQGLSCDAAEVALIMSILASSSYYWVMGFGSRHLFTSSQQALRVSSIWAQDALDCLSHAHNVSSGSVPELQTSVIMLFLLYHLEGFSTRVRLLHADAHATARDMGLHKTDCYLQTPTTQQGVLDLEIRRRVWWQIVASDWQMAATGGPQEGSYTVNPNHMRVNIPRNITDDDLLTQPADFTRPITEPTQMAYYLQRIKIAEVCRTVVDWTWDGPISRDPAEIDYDVIKSLDTRFKKVLDELPVFLKLDPESRDSSEEIDRAYPYLAMQRSVVNLMLGARRCKLHLPFLGLVPQDEKYQFSREICLQSARHILHIRKLIGREYARTSDGQTKYFGALHHLFFAAIVLVMDLCVNKNSDMSEEQRIAEVRDGCRLLEDAKEKSALANVFLESLTSVLKKHDVKIPLIQGQIKNQAFTTNIYGQQDVSDAHDSNYNDPAMPVNAMSDFDEAWESFLDTGLNLEPHDWNALFSDLELRIG</sequence>
<dbReference type="OrthoDB" id="3014581at2759"/>
<dbReference type="GO" id="GO:0005634">
    <property type="term" value="C:nucleus"/>
    <property type="evidence" value="ECO:0007669"/>
    <property type="project" value="UniProtKB-SubCell"/>
</dbReference>
<name>A0A9P4ULR5_9PEZI</name>
<reference evidence="6" key="1">
    <citation type="journal article" date="2020" name="Stud. Mycol.">
        <title>101 Dothideomycetes genomes: a test case for predicting lifestyles and emergence of pathogens.</title>
        <authorList>
            <person name="Haridas S."/>
            <person name="Albert R."/>
            <person name="Binder M."/>
            <person name="Bloem J."/>
            <person name="Labutti K."/>
            <person name="Salamov A."/>
            <person name="Andreopoulos B."/>
            <person name="Baker S."/>
            <person name="Barry K."/>
            <person name="Bills G."/>
            <person name="Bluhm B."/>
            <person name="Cannon C."/>
            <person name="Castanera R."/>
            <person name="Culley D."/>
            <person name="Daum C."/>
            <person name="Ezra D."/>
            <person name="Gonzalez J."/>
            <person name="Henrissat B."/>
            <person name="Kuo A."/>
            <person name="Liang C."/>
            <person name="Lipzen A."/>
            <person name="Lutzoni F."/>
            <person name="Magnuson J."/>
            <person name="Mondo S."/>
            <person name="Nolan M."/>
            <person name="Ohm R."/>
            <person name="Pangilinan J."/>
            <person name="Park H.-J."/>
            <person name="Ramirez L."/>
            <person name="Alfaro M."/>
            <person name="Sun H."/>
            <person name="Tritt A."/>
            <person name="Yoshinaga Y."/>
            <person name="Zwiers L.-H."/>
            <person name="Turgeon B."/>
            <person name="Goodwin S."/>
            <person name="Spatafora J."/>
            <person name="Crous P."/>
            <person name="Grigoriev I."/>
        </authorList>
    </citation>
    <scope>NUCLEOTIDE SEQUENCE</scope>
    <source>
        <strain evidence="6">CBS 116435</strain>
    </source>
</reference>
<dbReference type="SUPFAM" id="SSF57701">
    <property type="entry name" value="Zn2/Cys6 DNA-binding domain"/>
    <property type="match status" value="1"/>
</dbReference>
<dbReference type="InterPro" id="IPR007219">
    <property type="entry name" value="XnlR_reg_dom"/>
</dbReference>
<feature type="region of interest" description="Disordered" evidence="4">
    <location>
        <begin position="96"/>
        <end position="125"/>
    </location>
</feature>
<evidence type="ECO:0000256" key="3">
    <source>
        <dbReference type="ARBA" id="ARBA00023242"/>
    </source>
</evidence>
<dbReference type="InterPro" id="IPR050613">
    <property type="entry name" value="Sec_Metabolite_Reg"/>
</dbReference>
<dbReference type="Pfam" id="PF04082">
    <property type="entry name" value="Fungal_trans"/>
    <property type="match status" value="1"/>
</dbReference>
<dbReference type="GO" id="GO:0006351">
    <property type="term" value="P:DNA-templated transcription"/>
    <property type="evidence" value="ECO:0007669"/>
    <property type="project" value="InterPro"/>
</dbReference>
<comment type="caution">
    <text evidence="6">The sequence shown here is derived from an EMBL/GenBank/DDBJ whole genome shotgun (WGS) entry which is preliminary data.</text>
</comment>
<keyword evidence="2" id="KW-0479">Metal-binding</keyword>
<dbReference type="Gene3D" id="4.10.240.10">
    <property type="entry name" value="Zn(2)-C6 fungal-type DNA-binding domain"/>
    <property type="match status" value="1"/>
</dbReference>
<dbReference type="PROSITE" id="PS00463">
    <property type="entry name" value="ZN2_CY6_FUNGAL_1"/>
    <property type="match status" value="1"/>
</dbReference>
<evidence type="ECO:0000256" key="2">
    <source>
        <dbReference type="ARBA" id="ARBA00022723"/>
    </source>
</evidence>
<dbReference type="Pfam" id="PF00172">
    <property type="entry name" value="Zn_clus"/>
    <property type="match status" value="1"/>
</dbReference>
<evidence type="ECO:0000256" key="4">
    <source>
        <dbReference type="SAM" id="MobiDB-lite"/>
    </source>
</evidence>
<dbReference type="PANTHER" id="PTHR31001:SF90">
    <property type="entry name" value="CENTROMERE DNA-BINDING PROTEIN COMPLEX CBF3 SUBUNIT B"/>
    <property type="match status" value="1"/>
</dbReference>
<dbReference type="AlphaFoldDB" id="A0A9P4ULR5"/>
<dbReference type="PANTHER" id="PTHR31001">
    <property type="entry name" value="UNCHARACTERIZED TRANSCRIPTIONAL REGULATORY PROTEIN"/>
    <property type="match status" value="1"/>
</dbReference>
<evidence type="ECO:0000313" key="6">
    <source>
        <dbReference type="EMBL" id="KAF2717586.1"/>
    </source>
</evidence>
<dbReference type="PROSITE" id="PS50048">
    <property type="entry name" value="ZN2_CY6_FUNGAL_2"/>
    <property type="match status" value="1"/>
</dbReference>
<accession>A0A9P4ULR5</accession>
<feature type="compositionally biased region" description="Polar residues" evidence="4">
    <location>
        <begin position="101"/>
        <end position="120"/>
    </location>
</feature>
<dbReference type="CDD" id="cd00067">
    <property type="entry name" value="GAL4"/>
    <property type="match status" value="1"/>
</dbReference>
<keyword evidence="3" id="KW-0539">Nucleus</keyword>
<organism evidence="6 7">
    <name type="scientific">Polychaeton citri CBS 116435</name>
    <dbReference type="NCBI Taxonomy" id="1314669"/>
    <lineage>
        <taxon>Eukaryota</taxon>
        <taxon>Fungi</taxon>
        <taxon>Dikarya</taxon>
        <taxon>Ascomycota</taxon>
        <taxon>Pezizomycotina</taxon>
        <taxon>Dothideomycetes</taxon>
        <taxon>Dothideomycetidae</taxon>
        <taxon>Capnodiales</taxon>
        <taxon>Capnodiaceae</taxon>
        <taxon>Polychaeton</taxon>
    </lineage>
</organism>
<dbReference type="Proteomes" id="UP000799441">
    <property type="component" value="Unassembled WGS sequence"/>
</dbReference>
<proteinExistence type="predicted"/>
<keyword evidence="7" id="KW-1185">Reference proteome</keyword>